<gene>
    <name evidence="2" type="ORF">JL102_00570</name>
</gene>
<name>A0A937F1L0_9BACT</name>
<dbReference type="AlphaFoldDB" id="A0A937F1L0"/>
<keyword evidence="3" id="KW-1185">Reference proteome</keyword>
<dbReference type="EMBL" id="JAESIY010000001">
    <property type="protein sequence ID" value="MBL3654606.1"/>
    <property type="molecule type" value="Genomic_DNA"/>
</dbReference>
<dbReference type="Proteomes" id="UP000659388">
    <property type="component" value="Unassembled WGS sequence"/>
</dbReference>
<dbReference type="InterPro" id="IPR014710">
    <property type="entry name" value="RmlC-like_jellyroll"/>
</dbReference>
<dbReference type="PROSITE" id="PS50042">
    <property type="entry name" value="CNMP_BINDING_3"/>
    <property type="match status" value="1"/>
</dbReference>
<accession>A0A937F1L0</accession>
<dbReference type="InterPro" id="IPR000595">
    <property type="entry name" value="cNMP-bd_dom"/>
</dbReference>
<feature type="domain" description="Cyclic nucleotide-binding" evidence="1">
    <location>
        <begin position="37"/>
        <end position="123"/>
    </location>
</feature>
<dbReference type="SUPFAM" id="SSF51206">
    <property type="entry name" value="cAMP-binding domain-like"/>
    <property type="match status" value="1"/>
</dbReference>
<evidence type="ECO:0000313" key="3">
    <source>
        <dbReference type="Proteomes" id="UP000659388"/>
    </source>
</evidence>
<dbReference type="Pfam" id="PF00027">
    <property type="entry name" value="cNMP_binding"/>
    <property type="match status" value="1"/>
</dbReference>
<dbReference type="CDD" id="cd00038">
    <property type="entry name" value="CAP_ED"/>
    <property type="match status" value="1"/>
</dbReference>
<sequence length="198" mass="23549">MKHKDNHSSALAALKANVLKLTEMQEAEWEDFSSHWHYCSLEKGEYLIREGETERYFYYVISGVLRGYFLIDGEEICVGFTYDDDYSGSYDSFLSQRPSEWYLQAITDTRLLRISHSDLMHMFDQYKSVERWGRMFNAKILIGMSRRQLEVRSYTAEEKFERLMSQSPHIFQLVPQKYLASYLGMTPETLSRLRKKRK</sequence>
<reference evidence="2" key="1">
    <citation type="submission" date="2021-01" db="EMBL/GenBank/DDBJ databases">
        <title>Fulvivirga kasyanovii gen. nov., sp nov., a novel member of the phylum Bacteroidetes isolated from seawater in a mussel farm.</title>
        <authorList>
            <person name="Zhao L.-H."/>
            <person name="Wang Z.-J."/>
        </authorList>
    </citation>
    <scope>NUCLEOTIDE SEQUENCE</scope>
    <source>
        <strain evidence="2">2943</strain>
    </source>
</reference>
<dbReference type="Gene3D" id="2.60.120.10">
    <property type="entry name" value="Jelly Rolls"/>
    <property type="match status" value="1"/>
</dbReference>
<evidence type="ECO:0000259" key="1">
    <source>
        <dbReference type="PROSITE" id="PS50042"/>
    </source>
</evidence>
<protein>
    <submittedName>
        <fullName evidence="2">Crp/Fnr family transcriptional regulator</fullName>
    </submittedName>
</protein>
<dbReference type="RefSeq" id="WP_202241554.1">
    <property type="nucleotide sequence ID" value="NZ_JAESIY010000001.1"/>
</dbReference>
<comment type="caution">
    <text evidence="2">The sequence shown here is derived from an EMBL/GenBank/DDBJ whole genome shotgun (WGS) entry which is preliminary data.</text>
</comment>
<proteinExistence type="predicted"/>
<dbReference type="InterPro" id="IPR018490">
    <property type="entry name" value="cNMP-bd_dom_sf"/>
</dbReference>
<organism evidence="2 3">
    <name type="scientific">Fulvivirga sediminis</name>
    <dbReference type="NCBI Taxonomy" id="2803949"/>
    <lineage>
        <taxon>Bacteria</taxon>
        <taxon>Pseudomonadati</taxon>
        <taxon>Bacteroidota</taxon>
        <taxon>Cytophagia</taxon>
        <taxon>Cytophagales</taxon>
        <taxon>Fulvivirgaceae</taxon>
        <taxon>Fulvivirga</taxon>
    </lineage>
</organism>
<evidence type="ECO:0000313" key="2">
    <source>
        <dbReference type="EMBL" id="MBL3654606.1"/>
    </source>
</evidence>